<dbReference type="InterPro" id="IPR012677">
    <property type="entry name" value="Nucleotide-bd_a/b_plait_sf"/>
</dbReference>
<feature type="domain" description="RRM" evidence="10">
    <location>
        <begin position="347"/>
        <end position="431"/>
    </location>
</feature>
<feature type="compositionally biased region" description="Basic and acidic residues" evidence="9">
    <location>
        <begin position="175"/>
        <end position="185"/>
    </location>
</feature>
<feature type="compositionally biased region" description="Acidic residues" evidence="9">
    <location>
        <begin position="165"/>
        <end position="174"/>
    </location>
</feature>
<dbReference type="InterPro" id="IPR040052">
    <property type="entry name" value="RBM17"/>
</dbReference>
<dbReference type="InterPro" id="IPR034653">
    <property type="entry name" value="SPF45_RRM"/>
</dbReference>
<keyword evidence="4 8" id="KW-0508">mRNA splicing</keyword>
<keyword evidence="2 8" id="KW-0507">mRNA processing</keyword>
<evidence type="ECO:0000259" key="10">
    <source>
        <dbReference type="PROSITE" id="PS50102"/>
    </source>
</evidence>
<dbReference type="PIRSF" id="PIRSF031066">
    <property type="entry name" value="Splicing_factor_SPF45"/>
    <property type="match status" value="1"/>
</dbReference>
<evidence type="ECO:0000313" key="13">
    <source>
        <dbReference type="EMBL" id="CAF4357273.1"/>
    </source>
</evidence>
<name>A0A817QPU6_9BILA</name>
<feature type="domain" description="G-patch" evidence="11">
    <location>
        <begin position="249"/>
        <end position="289"/>
    </location>
</feature>
<sequence length="443" mass="49466">MSLYDDEILEPTKDGGTKVGAWSDSIKLLQGPIHAKKFHQQQQQLKKDLTKTVVGPVADLRKKRAPPLPRHTNAEVTFNSITGKMELRDSASQLQDTNGPSPSVTALIQNITSNISVFGYTDEYDPLRPNDYEKIKEQRKREQTRRDRDLERQRRNDDEPKGLYDEDYETDDKDDYNRESNDRVTRKGNVFAPPSSLIEEDKRASSSTQNESDTKDDYASLPVWNSDEPIEDMDTESSGPNLSFGSTKGAAAVAKMMAKMGYREGQGLGKSQQGMSSALIVEKTSKRGGKILHEKELSSKDSILFPPPLIPPPPPPLSLPIMVSPSVMAPKGDSGINIAVELKGATKVILLKNMVGPGEVDDLLDSETKEECQKYGEVEKCLIYEIPDVPEDEAVRIFVEFKRVESAIKAVVDMNGRYFGGRVVKAKFYNVDKFRRFDLADDS</sequence>
<dbReference type="GO" id="GO:0071011">
    <property type="term" value="C:precatalytic spliceosome"/>
    <property type="evidence" value="ECO:0007669"/>
    <property type="project" value="TreeGrafter"/>
</dbReference>
<dbReference type="InterPro" id="IPR000467">
    <property type="entry name" value="G_patch_dom"/>
</dbReference>
<dbReference type="GO" id="GO:0005654">
    <property type="term" value="C:nucleoplasm"/>
    <property type="evidence" value="ECO:0007669"/>
    <property type="project" value="UniProtKB-UniRule"/>
</dbReference>
<dbReference type="InterPro" id="IPR003954">
    <property type="entry name" value="RRM_euk-type"/>
</dbReference>
<dbReference type="SMART" id="SM00443">
    <property type="entry name" value="G_patch"/>
    <property type="match status" value="1"/>
</dbReference>
<feature type="compositionally biased region" description="Basic and acidic residues" evidence="9">
    <location>
        <begin position="125"/>
        <end position="164"/>
    </location>
</feature>
<gene>
    <name evidence="13" type="ORF">HFQ381_LOCUS17150</name>
    <name evidence="12" type="ORF">LUA448_LOCUS2332</name>
</gene>
<evidence type="ECO:0000256" key="3">
    <source>
        <dbReference type="ARBA" id="ARBA00022884"/>
    </source>
</evidence>
<comment type="subcellular location">
    <subcellularLocation>
        <location evidence="1 8">Nucleus</location>
    </subcellularLocation>
</comment>
<evidence type="ECO:0000256" key="4">
    <source>
        <dbReference type="ARBA" id="ARBA00023187"/>
    </source>
</evidence>
<dbReference type="PANTHER" id="PTHR13288:SF8">
    <property type="entry name" value="SPLICING FACTOR 45"/>
    <property type="match status" value="1"/>
</dbReference>
<dbReference type="InterPro" id="IPR035979">
    <property type="entry name" value="RBD_domain_sf"/>
</dbReference>
<dbReference type="EMBL" id="CAJNYD010000062">
    <property type="protein sequence ID" value="CAF3202974.1"/>
    <property type="molecule type" value="Genomic_DNA"/>
</dbReference>
<dbReference type="Pfam" id="PF01585">
    <property type="entry name" value="G-patch"/>
    <property type="match status" value="1"/>
</dbReference>
<comment type="caution">
    <text evidence="12">The sequence shown here is derived from an EMBL/GenBank/DDBJ whole genome shotgun (WGS) entry which is preliminary data.</text>
</comment>
<reference evidence="12" key="1">
    <citation type="submission" date="2021-02" db="EMBL/GenBank/DDBJ databases">
        <authorList>
            <person name="Nowell W R."/>
        </authorList>
    </citation>
    <scope>NUCLEOTIDE SEQUENCE</scope>
</reference>
<keyword evidence="8" id="KW-0747">Spliceosome</keyword>
<dbReference type="InterPro" id="IPR000504">
    <property type="entry name" value="RRM_dom"/>
</dbReference>
<dbReference type="PANTHER" id="PTHR13288">
    <property type="entry name" value="SPLICING FACTOR 45 SPF45"/>
    <property type="match status" value="1"/>
</dbReference>
<dbReference type="EMBL" id="CAJOBO010001257">
    <property type="protein sequence ID" value="CAF4357273.1"/>
    <property type="molecule type" value="Genomic_DNA"/>
</dbReference>
<keyword evidence="5 8" id="KW-0539">Nucleus</keyword>
<dbReference type="SUPFAM" id="SSF54928">
    <property type="entry name" value="RNA-binding domain, RBD"/>
    <property type="match status" value="1"/>
</dbReference>
<dbReference type="AlphaFoldDB" id="A0A817QPU6"/>
<evidence type="ECO:0000256" key="6">
    <source>
        <dbReference type="ARBA" id="ARBA00065586"/>
    </source>
</evidence>
<dbReference type="Proteomes" id="UP000663851">
    <property type="component" value="Unassembled WGS sequence"/>
</dbReference>
<evidence type="ECO:0000256" key="9">
    <source>
        <dbReference type="SAM" id="MobiDB-lite"/>
    </source>
</evidence>
<dbReference type="GO" id="GO:0045292">
    <property type="term" value="P:mRNA cis splicing, via spliceosome"/>
    <property type="evidence" value="ECO:0007669"/>
    <property type="project" value="UniProtKB-UniRule"/>
</dbReference>
<dbReference type="Pfam" id="PF00076">
    <property type="entry name" value="RRM_1"/>
    <property type="match status" value="1"/>
</dbReference>
<evidence type="ECO:0000256" key="1">
    <source>
        <dbReference type="ARBA" id="ARBA00004123"/>
    </source>
</evidence>
<dbReference type="GO" id="GO:0003723">
    <property type="term" value="F:RNA binding"/>
    <property type="evidence" value="ECO:0007669"/>
    <property type="project" value="UniProtKB-UniRule"/>
</dbReference>
<evidence type="ECO:0000256" key="7">
    <source>
        <dbReference type="ARBA" id="ARBA00074919"/>
    </source>
</evidence>
<dbReference type="Gene3D" id="3.30.70.330">
    <property type="match status" value="1"/>
</dbReference>
<dbReference type="PROSITE" id="PS50174">
    <property type="entry name" value="G_PATCH"/>
    <property type="match status" value="1"/>
</dbReference>
<comment type="subunit">
    <text evidence="8">Associates with the spliceosome.</text>
</comment>
<feature type="region of interest" description="Disordered" evidence="9">
    <location>
        <begin position="121"/>
        <end position="244"/>
    </location>
</feature>
<evidence type="ECO:0000256" key="5">
    <source>
        <dbReference type="ARBA" id="ARBA00023242"/>
    </source>
</evidence>
<dbReference type="Proteomes" id="UP000663833">
    <property type="component" value="Unassembled WGS sequence"/>
</dbReference>
<dbReference type="SMART" id="SM00361">
    <property type="entry name" value="RRM_1"/>
    <property type="match status" value="1"/>
</dbReference>
<dbReference type="GO" id="GO:0000380">
    <property type="term" value="P:alternative mRNA splicing, via spliceosome"/>
    <property type="evidence" value="ECO:0007669"/>
    <property type="project" value="TreeGrafter"/>
</dbReference>
<accession>A0A817QPU6</accession>
<comment type="subunit">
    <text evidence="6">Binds SXL. Associates with the spliceosome. Interacts with SF3B1, SF1 and U2AF2.</text>
</comment>
<evidence type="ECO:0000256" key="2">
    <source>
        <dbReference type="ARBA" id="ARBA00022664"/>
    </source>
</evidence>
<evidence type="ECO:0000313" key="14">
    <source>
        <dbReference type="Proteomes" id="UP000663833"/>
    </source>
</evidence>
<evidence type="ECO:0000259" key="11">
    <source>
        <dbReference type="PROSITE" id="PS50174"/>
    </source>
</evidence>
<comment type="function">
    <text evidence="8">Splice factor that binds to the single-stranded 3'AG at the exon/intron border and promotes its utilization in the second catalytic step. Involved in the regulation of alternative splicing and the utilization of cryptic splice sites.</text>
</comment>
<keyword evidence="3 8" id="KW-0694">RNA-binding</keyword>
<proteinExistence type="predicted"/>
<protein>
    <recommendedName>
        <fullName evidence="7 8">Splicing factor 45</fullName>
    </recommendedName>
    <alternativeName>
        <fullName evidence="8">RNA-binding motif protein 17</fullName>
    </alternativeName>
</protein>
<evidence type="ECO:0000256" key="8">
    <source>
        <dbReference type="PIRNR" id="PIRNR031066"/>
    </source>
</evidence>
<dbReference type="FunFam" id="3.30.70.330:FF:000079">
    <property type="entry name" value="Putative splicing factor 45"/>
    <property type="match status" value="1"/>
</dbReference>
<evidence type="ECO:0000313" key="12">
    <source>
        <dbReference type="EMBL" id="CAF3202974.1"/>
    </source>
</evidence>
<dbReference type="PROSITE" id="PS50102">
    <property type="entry name" value="RRM"/>
    <property type="match status" value="1"/>
</dbReference>
<dbReference type="CDD" id="cd12647">
    <property type="entry name" value="RRM_UHM_SPF45"/>
    <property type="match status" value="1"/>
</dbReference>
<organism evidence="12 14">
    <name type="scientific">Rotaria socialis</name>
    <dbReference type="NCBI Taxonomy" id="392032"/>
    <lineage>
        <taxon>Eukaryota</taxon>
        <taxon>Metazoa</taxon>
        <taxon>Spiralia</taxon>
        <taxon>Gnathifera</taxon>
        <taxon>Rotifera</taxon>
        <taxon>Eurotatoria</taxon>
        <taxon>Bdelloidea</taxon>
        <taxon>Philodinida</taxon>
        <taxon>Philodinidae</taxon>
        <taxon>Rotaria</taxon>
    </lineage>
</organism>